<evidence type="ECO:0000256" key="9">
    <source>
        <dbReference type="ARBA" id="ARBA00049010"/>
    </source>
</evidence>
<evidence type="ECO:0000313" key="14">
    <source>
        <dbReference type="EMBL" id="KAI9633602.1"/>
    </source>
</evidence>
<feature type="transmembrane region" description="Helical" evidence="11">
    <location>
        <begin position="88"/>
        <end position="106"/>
    </location>
</feature>
<evidence type="ECO:0000313" key="15">
    <source>
        <dbReference type="Proteomes" id="UP001164286"/>
    </source>
</evidence>
<evidence type="ECO:0000256" key="2">
    <source>
        <dbReference type="ARBA" id="ARBA00012637"/>
    </source>
</evidence>
<dbReference type="EMBL" id="JAKWFO010000008">
    <property type="protein sequence ID" value="KAI9633602.1"/>
    <property type="molecule type" value="Genomic_DNA"/>
</dbReference>
<evidence type="ECO:0000256" key="1">
    <source>
        <dbReference type="ARBA" id="ARBA00005272"/>
    </source>
</evidence>
<comment type="caution">
    <text evidence="14">The sequence shown here is derived from an EMBL/GenBank/DDBJ whole genome shotgun (WGS) entry which is preliminary data.</text>
</comment>
<evidence type="ECO:0000259" key="13">
    <source>
        <dbReference type="Pfam" id="PF22366"/>
    </source>
</evidence>
<reference evidence="14" key="1">
    <citation type="journal article" date="2022" name="G3 (Bethesda)">
        <title>High quality genome of the basidiomycete yeast Dioszegia hungarica PDD-24b-2 isolated from cloud water.</title>
        <authorList>
            <person name="Jarrige D."/>
            <person name="Haridas S."/>
            <person name="Bleykasten-Grosshans C."/>
            <person name="Joly M."/>
            <person name="Nadalig T."/>
            <person name="Sancelme M."/>
            <person name="Vuilleumier S."/>
            <person name="Grigoriev I.V."/>
            <person name="Amato P."/>
            <person name="Bringel F."/>
        </authorList>
    </citation>
    <scope>NUCLEOTIDE SEQUENCE</scope>
    <source>
        <strain evidence="14">PDD-24b-2</strain>
    </source>
</reference>
<proteinExistence type="inferred from homology"/>
<evidence type="ECO:0000256" key="8">
    <source>
        <dbReference type="ARBA" id="ARBA00047599"/>
    </source>
</evidence>
<dbReference type="GeneID" id="77729220"/>
<keyword evidence="15" id="KW-1185">Reference proteome</keyword>
<evidence type="ECO:0000256" key="5">
    <source>
        <dbReference type="ARBA" id="ARBA00022946"/>
    </source>
</evidence>
<evidence type="ECO:0000256" key="10">
    <source>
        <dbReference type="SAM" id="MobiDB-lite"/>
    </source>
</evidence>
<keyword evidence="6" id="KW-0560">Oxidoreductase</keyword>
<evidence type="ECO:0000256" key="7">
    <source>
        <dbReference type="ARBA" id="ARBA00023027"/>
    </source>
</evidence>
<organism evidence="14 15">
    <name type="scientific">Dioszegia hungarica</name>
    <dbReference type="NCBI Taxonomy" id="4972"/>
    <lineage>
        <taxon>Eukaryota</taxon>
        <taxon>Fungi</taxon>
        <taxon>Dikarya</taxon>
        <taxon>Basidiomycota</taxon>
        <taxon>Agaricomycotina</taxon>
        <taxon>Tremellomycetes</taxon>
        <taxon>Tremellales</taxon>
        <taxon>Bulleribasidiaceae</taxon>
        <taxon>Dioszegia</taxon>
    </lineage>
</organism>
<dbReference type="InterPro" id="IPR054585">
    <property type="entry name" value="NDH2-like_C"/>
</dbReference>
<keyword evidence="4" id="KW-0274">FAD</keyword>
<keyword evidence="3" id="KW-0285">Flavoprotein</keyword>
<dbReference type="Pfam" id="PF22366">
    <property type="entry name" value="NDH2_C"/>
    <property type="match status" value="1"/>
</dbReference>
<dbReference type="PANTHER" id="PTHR43706:SF47">
    <property type="entry name" value="EXTERNAL NADH-UBIQUINONE OXIDOREDUCTASE 1, MITOCHONDRIAL-RELATED"/>
    <property type="match status" value="1"/>
</dbReference>
<sequence length="578" mass="64487">MAFRQIVTRSPLLLARPALSLRTPLRIARTLPTTSSLATSPFSTSSRRFQLPPVVPPPGQSQPLPNGDKVINPKPYVLTRWRRFLQNFGRVTLVLLLTATGAFIYVTQVQAHPGEQLPADKTKPTLVVLGSGWGATSFLKSLDTEEYNVVVISPRNYFLFSPLLPSVTVGTLEPRSIIQPTRYITRHKKRAVQVYEAEARDVDPINKTVTFQDLSDIRGEAGSVTINYDYLVYAVGCENQTFGIKGVKEHACFLKELSDADKIRQRLLDCVETAAFRDQDEKEIDRLMHMVVVGGGPTGVEYAGELHDFLIDDLRKWYPEIADRLRITLIEALPNVLPAFSKQLIQYTESTFKENKIDVLTRTMVKDVQADRVVVQDANKEMREIPYGLLVWATGNTSREITRNLMAKLPRTQTQRRGIEVDDYLQMNGAPGIYAVGDCTATAYAPTAQVASQQGMFLANMFGKMGQKMRAERQLQELKAEGGAAAVEAVEGLEKKVTRYSKLTPFHYSHQGSLAYIGSEKAIADLPLFNGNVASGGGAAMIFWRSAYVSTLYSVRNRTLVLADWMKVKIFGRDVSRE</sequence>
<evidence type="ECO:0000256" key="3">
    <source>
        <dbReference type="ARBA" id="ARBA00022630"/>
    </source>
</evidence>
<dbReference type="RefSeq" id="XP_052943379.1">
    <property type="nucleotide sequence ID" value="XM_053090015.1"/>
</dbReference>
<keyword evidence="5" id="KW-0809">Transit peptide</keyword>
<name>A0AA38H2S6_9TREE</name>
<protein>
    <recommendedName>
        <fullName evidence="2">NADH:ubiquinone reductase (non-electrogenic)</fullName>
        <ecNumber evidence="2">1.6.5.9</ecNumber>
    </recommendedName>
</protein>
<keyword evidence="11" id="KW-1133">Transmembrane helix</keyword>
<feature type="domain" description="External alternative NADH-ubiquinone oxidoreductase-like C-terminal" evidence="13">
    <location>
        <begin position="510"/>
        <end position="574"/>
    </location>
</feature>
<evidence type="ECO:0000256" key="6">
    <source>
        <dbReference type="ARBA" id="ARBA00023002"/>
    </source>
</evidence>
<keyword evidence="11" id="KW-0812">Transmembrane</keyword>
<comment type="catalytic activity">
    <reaction evidence="8">
        <text>a quinone + NADH + H(+) = a quinol + NAD(+)</text>
        <dbReference type="Rhea" id="RHEA:46160"/>
        <dbReference type="ChEBI" id="CHEBI:15378"/>
        <dbReference type="ChEBI" id="CHEBI:24646"/>
        <dbReference type="ChEBI" id="CHEBI:57540"/>
        <dbReference type="ChEBI" id="CHEBI:57945"/>
        <dbReference type="ChEBI" id="CHEBI:132124"/>
        <dbReference type="EC" id="1.6.5.9"/>
    </reaction>
</comment>
<gene>
    <name evidence="14" type="ORF">MKK02DRAFT_38261</name>
</gene>
<dbReference type="GO" id="GO:0005739">
    <property type="term" value="C:mitochondrion"/>
    <property type="evidence" value="ECO:0007669"/>
    <property type="project" value="UniProtKB-ARBA"/>
</dbReference>
<accession>A0AA38H2S6</accession>
<evidence type="ECO:0000259" key="12">
    <source>
        <dbReference type="Pfam" id="PF07992"/>
    </source>
</evidence>
<evidence type="ECO:0000256" key="11">
    <source>
        <dbReference type="SAM" id="Phobius"/>
    </source>
</evidence>
<comment type="similarity">
    <text evidence="1">Belongs to the NADH dehydrogenase family.</text>
</comment>
<feature type="domain" description="FAD/NAD(P)-binding" evidence="12">
    <location>
        <begin position="126"/>
        <end position="455"/>
    </location>
</feature>
<keyword evidence="11" id="KW-0472">Membrane</keyword>
<feature type="compositionally biased region" description="Low complexity" evidence="10">
    <location>
        <begin position="36"/>
        <end position="52"/>
    </location>
</feature>
<comment type="catalytic activity">
    <reaction evidence="9">
        <text>a ubiquinone + NADH + H(+) = a ubiquinol + NAD(+)</text>
        <dbReference type="Rhea" id="RHEA:23152"/>
        <dbReference type="Rhea" id="RHEA-COMP:9565"/>
        <dbReference type="Rhea" id="RHEA-COMP:9566"/>
        <dbReference type="ChEBI" id="CHEBI:15378"/>
        <dbReference type="ChEBI" id="CHEBI:16389"/>
        <dbReference type="ChEBI" id="CHEBI:17976"/>
        <dbReference type="ChEBI" id="CHEBI:57540"/>
        <dbReference type="ChEBI" id="CHEBI:57945"/>
    </reaction>
</comment>
<dbReference type="InterPro" id="IPR036188">
    <property type="entry name" value="FAD/NAD-bd_sf"/>
</dbReference>
<feature type="region of interest" description="Disordered" evidence="10">
    <location>
        <begin position="36"/>
        <end position="68"/>
    </location>
</feature>
<dbReference type="PANTHER" id="PTHR43706">
    <property type="entry name" value="NADH DEHYDROGENASE"/>
    <property type="match status" value="1"/>
</dbReference>
<dbReference type="Pfam" id="PF07992">
    <property type="entry name" value="Pyr_redox_2"/>
    <property type="match status" value="1"/>
</dbReference>
<dbReference type="Proteomes" id="UP001164286">
    <property type="component" value="Unassembled WGS sequence"/>
</dbReference>
<dbReference type="PRINTS" id="PR00368">
    <property type="entry name" value="FADPNR"/>
</dbReference>
<dbReference type="InterPro" id="IPR045024">
    <property type="entry name" value="NDH-2"/>
</dbReference>
<dbReference type="EC" id="1.6.5.9" evidence="2"/>
<dbReference type="Gene3D" id="3.50.50.100">
    <property type="match status" value="1"/>
</dbReference>
<evidence type="ECO:0000256" key="4">
    <source>
        <dbReference type="ARBA" id="ARBA00022827"/>
    </source>
</evidence>
<dbReference type="AlphaFoldDB" id="A0AA38H2S6"/>
<keyword evidence="7" id="KW-0520">NAD</keyword>
<dbReference type="SUPFAM" id="SSF51905">
    <property type="entry name" value="FAD/NAD(P)-binding domain"/>
    <property type="match status" value="2"/>
</dbReference>
<dbReference type="InterPro" id="IPR023753">
    <property type="entry name" value="FAD/NAD-binding_dom"/>
</dbReference>
<dbReference type="GO" id="GO:0050136">
    <property type="term" value="F:NADH dehydrogenase (quinone) (non-electrogenic) activity"/>
    <property type="evidence" value="ECO:0007669"/>
    <property type="project" value="UniProtKB-EC"/>
</dbReference>